<dbReference type="Gene3D" id="1.10.390.10">
    <property type="entry name" value="Neutral Protease Domain 2"/>
    <property type="match status" value="1"/>
</dbReference>
<evidence type="ECO:0000256" key="2">
    <source>
        <dbReference type="ARBA" id="ARBA00022801"/>
    </source>
</evidence>
<evidence type="ECO:0000256" key="1">
    <source>
        <dbReference type="ARBA" id="ARBA00022670"/>
    </source>
</evidence>
<dbReference type="Proteomes" id="UP000006600">
    <property type="component" value="Unassembled WGS sequence"/>
</dbReference>
<evidence type="ECO:0000256" key="3">
    <source>
        <dbReference type="ARBA" id="ARBA00022833"/>
    </source>
</evidence>
<dbReference type="PATRIC" id="fig|1053189.3.peg.2772"/>
<sequence length="147" mass="16204">MGTSIEKYVNNGTFNWTMGEQTGSVFRDMENPASVPSSLGVPYPDDYSEFNDFNGWDQGGVHFNSSIINKIAYLIAKGGTHNGVTVKGIGEDKMFDIFYYVNTDELNMTSNFKELKSACIRVATNKYGANTAEVQAVQKAFDAAKIK</sequence>
<evidence type="ECO:0000313" key="7">
    <source>
        <dbReference type="Proteomes" id="UP000006600"/>
    </source>
</evidence>
<feature type="domain" description="Peptidase M4 C-terminal" evidence="5">
    <location>
        <begin position="1"/>
        <end position="146"/>
    </location>
</feature>
<keyword evidence="1" id="KW-0645">Protease</keyword>
<dbReference type="SUPFAM" id="SSF55486">
    <property type="entry name" value="Metalloproteases ('zincins'), catalytic domain"/>
    <property type="match status" value="1"/>
</dbReference>
<dbReference type="AlphaFoldDB" id="J8A7H3"/>
<gene>
    <name evidence="6" type="ORF">IEE_02726</name>
</gene>
<organism evidence="6 7">
    <name type="scientific">Bacillus cereus BAG5X1-1</name>
    <dbReference type="NCBI Taxonomy" id="1053189"/>
    <lineage>
        <taxon>Bacteria</taxon>
        <taxon>Bacillati</taxon>
        <taxon>Bacillota</taxon>
        <taxon>Bacilli</taxon>
        <taxon>Bacillales</taxon>
        <taxon>Bacillaceae</taxon>
        <taxon>Bacillus</taxon>
        <taxon>Bacillus cereus group</taxon>
    </lineage>
</organism>
<evidence type="ECO:0000256" key="4">
    <source>
        <dbReference type="ARBA" id="ARBA00023049"/>
    </source>
</evidence>
<dbReference type="PANTHER" id="PTHR33794">
    <property type="entry name" value="BACILLOLYSIN"/>
    <property type="match status" value="1"/>
</dbReference>
<reference evidence="6 7" key="1">
    <citation type="submission" date="2012-04" db="EMBL/GenBank/DDBJ databases">
        <title>The Genome Sequence of Bacillus cereus BAG5X1-1.</title>
        <authorList>
            <consortium name="The Broad Institute Genome Sequencing Platform"/>
            <consortium name="The Broad Institute Genome Sequencing Center for Infectious Disease"/>
            <person name="Feldgarden M."/>
            <person name="Van der Auwera G.A."/>
            <person name="Mahillon J."/>
            <person name="Duprez V."/>
            <person name="Timmery S."/>
            <person name="Mattelet C."/>
            <person name="Dierick K."/>
            <person name="Sun M."/>
            <person name="Yu Z."/>
            <person name="Zhu L."/>
            <person name="Hu X."/>
            <person name="Shank E.B."/>
            <person name="Swiecicka I."/>
            <person name="Hansen B.M."/>
            <person name="Andrup L."/>
            <person name="Young S.K."/>
            <person name="Zeng Q."/>
            <person name="Gargeya S."/>
            <person name="Fitzgerald M."/>
            <person name="Haas B."/>
            <person name="Abouelleil A."/>
            <person name="Alvarado L."/>
            <person name="Arachchi H.M."/>
            <person name="Berlin A."/>
            <person name="Chapman S.B."/>
            <person name="Goldberg J."/>
            <person name="Griggs A."/>
            <person name="Gujja S."/>
            <person name="Hansen M."/>
            <person name="Howarth C."/>
            <person name="Imamovic A."/>
            <person name="Larimer J."/>
            <person name="McCowen C."/>
            <person name="Montmayeur A."/>
            <person name="Murphy C."/>
            <person name="Neiman D."/>
            <person name="Pearson M."/>
            <person name="Priest M."/>
            <person name="Roberts A."/>
            <person name="Saif S."/>
            <person name="Shea T."/>
            <person name="Sisk P."/>
            <person name="Sykes S."/>
            <person name="Wortman J."/>
            <person name="Nusbaum C."/>
            <person name="Birren B."/>
        </authorList>
    </citation>
    <scope>NUCLEOTIDE SEQUENCE [LARGE SCALE GENOMIC DNA]</scope>
    <source>
        <strain evidence="6 7">BAG5X1-1</strain>
    </source>
</reference>
<comment type="caution">
    <text evidence="6">The sequence shown here is derived from an EMBL/GenBank/DDBJ whole genome shotgun (WGS) entry which is preliminary data.</text>
</comment>
<dbReference type="HOGENOM" id="CLU_008590_2_1_9"/>
<protein>
    <recommendedName>
        <fullName evidence="5">Peptidase M4 C-terminal domain-containing protein</fullName>
    </recommendedName>
</protein>
<evidence type="ECO:0000259" key="5">
    <source>
        <dbReference type="Pfam" id="PF02868"/>
    </source>
</evidence>
<dbReference type="GO" id="GO:0006508">
    <property type="term" value="P:proteolysis"/>
    <property type="evidence" value="ECO:0007669"/>
    <property type="project" value="UniProtKB-KW"/>
</dbReference>
<keyword evidence="2" id="KW-0378">Hydrolase</keyword>
<accession>J8A7H3</accession>
<evidence type="ECO:0000313" key="6">
    <source>
        <dbReference type="EMBL" id="EJQ44536.1"/>
    </source>
</evidence>
<dbReference type="EMBL" id="AHDJ01000027">
    <property type="protein sequence ID" value="EJQ44536.1"/>
    <property type="molecule type" value="Genomic_DNA"/>
</dbReference>
<dbReference type="GO" id="GO:0004222">
    <property type="term" value="F:metalloendopeptidase activity"/>
    <property type="evidence" value="ECO:0007669"/>
    <property type="project" value="InterPro"/>
</dbReference>
<keyword evidence="4" id="KW-0482">Metalloprotease</keyword>
<dbReference type="InterPro" id="IPR050728">
    <property type="entry name" value="Zinc_Metalloprotease_M4"/>
</dbReference>
<dbReference type="Pfam" id="PF02868">
    <property type="entry name" value="Peptidase_M4_C"/>
    <property type="match status" value="1"/>
</dbReference>
<name>J8A7H3_BACCE</name>
<dbReference type="PANTHER" id="PTHR33794:SF3">
    <property type="entry name" value="NEUTRAL PROTEASE B"/>
    <property type="match status" value="1"/>
</dbReference>
<keyword evidence="3" id="KW-0862">Zinc</keyword>
<proteinExistence type="predicted"/>
<dbReference type="InterPro" id="IPR027268">
    <property type="entry name" value="Peptidase_M4/M1_CTD_sf"/>
</dbReference>
<dbReference type="InterPro" id="IPR001570">
    <property type="entry name" value="Peptidase_M4_C_domain"/>
</dbReference>